<proteinExistence type="predicted"/>
<name>A0AAW0A663_9AGAR</name>
<gene>
    <name evidence="2" type="ORF">R3P38DRAFT_3048553</name>
</gene>
<dbReference type="EMBL" id="JAWWNJ010000083">
    <property type="protein sequence ID" value="KAK7001331.1"/>
    <property type="molecule type" value="Genomic_DNA"/>
</dbReference>
<reference evidence="2 3" key="1">
    <citation type="journal article" date="2024" name="J Genomics">
        <title>Draft genome sequencing and assembly of Favolaschia claudopus CIRM-BRFM 2984 isolated from oak limbs.</title>
        <authorList>
            <person name="Navarro D."/>
            <person name="Drula E."/>
            <person name="Chaduli D."/>
            <person name="Cazenave R."/>
            <person name="Ahrendt S."/>
            <person name="Wang J."/>
            <person name="Lipzen A."/>
            <person name="Daum C."/>
            <person name="Barry K."/>
            <person name="Grigoriev I.V."/>
            <person name="Favel A."/>
            <person name="Rosso M.N."/>
            <person name="Martin F."/>
        </authorList>
    </citation>
    <scope>NUCLEOTIDE SEQUENCE [LARGE SCALE GENOMIC DNA]</scope>
    <source>
        <strain evidence="2 3">CIRM-BRFM 2984</strain>
    </source>
</reference>
<dbReference type="Proteomes" id="UP001362999">
    <property type="component" value="Unassembled WGS sequence"/>
</dbReference>
<feature type="region of interest" description="Disordered" evidence="1">
    <location>
        <begin position="468"/>
        <end position="507"/>
    </location>
</feature>
<evidence type="ECO:0000256" key="1">
    <source>
        <dbReference type="SAM" id="MobiDB-lite"/>
    </source>
</evidence>
<evidence type="ECO:0000313" key="3">
    <source>
        <dbReference type="Proteomes" id="UP001362999"/>
    </source>
</evidence>
<comment type="caution">
    <text evidence="2">The sequence shown here is derived from an EMBL/GenBank/DDBJ whole genome shotgun (WGS) entry which is preliminary data.</text>
</comment>
<keyword evidence="3" id="KW-1185">Reference proteome</keyword>
<organism evidence="2 3">
    <name type="scientific">Favolaschia claudopus</name>
    <dbReference type="NCBI Taxonomy" id="2862362"/>
    <lineage>
        <taxon>Eukaryota</taxon>
        <taxon>Fungi</taxon>
        <taxon>Dikarya</taxon>
        <taxon>Basidiomycota</taxon>
        <taxon>Agaricomycotina</taxon>
        <taxon>Agaricomycetes</taxon>
        <taxon>Agaricomycetidae</taxon>
        <taxon>Agaricales</taxon>
        <taxon>Marasmiineae</taxon>
        <taxon>Mycenaceae</taxon>
        <taxon>Favolaschia</taxon>
    </lineage>
</organism>
<dbReference type="AlphaFoldDB" id="A0AAW0A663"/>
<sequence length="539" mass="60767">MPESQVANALAKLLKRILELAAKKAKGVWPTGFLTVFPRVFAEGTAAKSHETFSADVGDYTPSLEPVSSVAVDAHDLKRTPKNAPWKYLLERQRQPGPVHVEARGKCLVIIAGHHALVCHFSLEGNIRGMARSDYDEMVAVSVPGNNPNKAKAQRLRSFVMPDRFVEPGARKKNKLYKVNILAAIVMEKHAFIVTDFSRMTQLHVVSSAVLLQWNDLRRGTGLWDRLWRRFRGGPDWVIELDEALRVLDNWRASVLEEEDHTAILDALLDVEGPGGGLGQHLANDLLYGLAMHPDTPSFEVCASHEAFHELRAYLPKFMATWRSEEYYTRCAGLPNSNNPFVFHEVSNHNFLKSYVHVYRRTKVCIPAALYDRYQSRGLFDPTHVIGTPYHGTWTRTSNQFKRVEVRLFEHAQNNRYHVIRAIPPPSWNTKTDSSPFKDVSNAGFATTLGPASFYESMQNKLDIKQVQAPCAGRPGRPPKISTGRPGRRPNPLTSRSVNRIQKSSYVRQKPVKTIEKENFPEDLVTVRYSTRSQGKGGV</sequence>
<accession>A0AAW0A663</accession>
<feature type="compositionally biased region" description="Polar residues" evidence="1">
    <location>
        <begin position="492"/>
        <end position="507"/>
    </location>
</feature>
<protein>
    <submittedName>
        <fullName evidence="2">Uncharacterized protein</fullName>
    </submittedName>
</protein>
<evidence type="ECO:0000313" key="2">
    <source>
        <dbReference type="EMBL" id="KAK7001331.1"/>
    </source>
</evidence>